<keyword evidence="1" id="KW-0479">Metal-binding</keyword>
<dbReference type="Gene3D" id="3.30.40.10">
    <property type="entry name" value="Zinc/RING finger domain, C3HC4 (zinc finger)"/>
    <property type="match status" value="1"/>
</dbReference>
<dbReference type="Pfam" id="PF00097">
    <property type="entry name" value="zf-C3HC4"/>
    <property type="match status" value="1"/>
</dbReference>
<feature type="domain" description="RING-type" evidence="6">
    <location>
        <begin position="270"/>
        <end position="316"/>
    </location>
</feature>
<evidence type="ECO:0000313" key="8">
    <source>
        <dbReference type="RefSeq" id="XP_013855635.1"/>
    </source>
</evidence>
<feature type="region of interest" description="Disordered" evidence="5">
    <location>
        <begin position="166"/>
        <end position="189"/>
    </location>
</feature>
<feature type="compositionally biased region" description="Basic and acidic residues" evidence="5">
    <location>
        <begin position="166"/>
        <end position="177"/>
    </location>
</feature>
<dbReference type="RefSeq" id="XP_013855635.1">
    <property type="nucleotide sequence ID" value="XM_014000181.1"/>
</dbReference>
<protein>
    <submittedName>
        <fullName evidence="8">Uncharacterized protein LOC106511419</fullName>
    </submittedName>
</protein>
<dbReference type="PROSITE" id="PS50089">
    <property type="entry name" value="ZF_RING_2"/>
    <property type="match status" value="1"/>
</dbReference>
<dbReference type="Proteomes" id="UP000192220">
    <property type="component" value="Unplaced"/>
</dbReference>
<evidence type="ECO:0000259" key="6">
    <source>
        <dbReference type="PROSITE" id="PS50089"/>
    </source>
</evidence>
<evidence type="ECO:0000256" key="1">
    <source>
        <dbReference type="ARBA" id="ARBA00022723"/>
    </source>
</evidence>
<keyword evidence="2 4" id="KW-0863">Zinc-finger</keyword>
<evidence type="ECO:0000256" key="5">
    <source>
        <dbReference type="SAM" id="MobiDB-lite"/>
    </source>
</evidence>
<reference evidence="8" key="1">
    <citation type="submission" date="2025-08" db="UniProtKB">
        <authorList>
            <consortium name="RefSeq"/>
        </authorList>
    </citation>
    <scope>IDENTIFICATION</scope>
    <source>
        <strain evidence="8">Quisiro</strain>
        <tissue evidence="8">Liver</tissue>
    </source>
</reference>
<dbReference type="InterPro" id="IPR017907">
    <property type="entry name" value="Znf_RING_CS"/>
</dbReference>
<dbReference type="InParanoid" id="A0A2I4AJD8"/>
<name>A0A2I4AJD8_AUSLI</name>
<organism evidence="7 8">
    <name type="scientific">Austrofundulus limnaeus</name>
    <name type="common">Annual killifish</name>
    <dbReference type="NCBI Taxonomy" id="52670"/>
    <lineage>
        <taxon>Eukaryota</taxon>
        <taxon>Metazoa</taxon>
        <taxon>Chordata</taxon>
        <taxon>Craniata</taxon>
        <taxon>Vertebrata</taxon>
        <taxon>Euteleostomi</taxon>
        <taxon>Actinopterygii</taxon>
        <taxon>Neopterygii</taxon>
        <taxon>Teleostei</taxon>
        <taxon>Neoteleostei</taxon>
        <taxon>Acanthomorphata</taxon>
        <taxon>Ovalentaria</taxon>
        <taxon>Atherinomorphae</taxon>
        <taxon>Cyprinodontiformes</taxon>
        <taxon>Rivulidae</taxon>
        <taxon>Austrofundulus</taxon>
    </lineage>
</organism>
<accession>A0A2I4AJD8</accession>
<evidence type="ECO:0000256" key="3">
    <source>
        <dbReference type="ARBA" id="ARBA00022833"/>
    </source>
</evidence>
<dbReference type="InterPro" id="IPR001841">
    <property type="entry name" value="Znf_RING"/>
</dbReference>
<evidence type="ECO:0000256" key="2">
    <source>
        <dbReference type="ARBA" id="ARBA00022771"/>
    </source>
</evidence>
<feature type="compositionally biased region" description="Polar residues" evidence="5">
    <location>
        <begin position="178"/>
        <end position="187"/>
    </location>
</feature>
<keyword evidence="7" id="KW-1185">Reference proteome</keyword>
<evidence type="ECO:0000313" key="7">
    <source>
        <dbReference type="Proteomes" id="UP000192220"/>
    </source>
</evidence>
<dbReference type="SUPFAM" id="SSF57850">
    <property type="entry name" value="RING/U-box"/>
    <property type="match status" value="1"/>
</dbReference>
<gene>
    <name evidence="8" type="primary">LOC106511419</name>
</gene>
<sequence>MIGDVETSVQLQSKHTPHEIAVLTRDPSGCDHLTHVRCTKPQTIAELMRGYHIQCTTLWTNNNVMLSATAPCLALEELFVSVLRANSVEDEMPVRDSLQTNPVLYHTFKKRKIVTKYNAMRQRPYHVSRAGERDECTSLLYYTDSKSTLLDVINSDGRFRTEGLRFDLKHTPSHDTGEGSSSSTATNDENEEVIIVDQDVIIVNNNEELQGTSAYFSSQFMMRETSEYLGSKSIMEIEDDTIVLSSRLATEPREQLYGIMLSETRCRYTCTVCFISLSTHYLECGHVFCINCIQSIRRLTNERRGGVKAVQCPGCNEKYTYKPIITNISGDAVNLENECEMRCKSCDGIKRYMTKCGHLSCKCYKIICCVCRKGPVTELTPLCV</sequence>
<dbReference type="AlphaFoldDB" id="A0A2I4AJD8"/>
<dbReference type="OrthoDB" id="8954806at2759"/>
<dbReference type="KEGG" id="alim:106511419"/>
<dbReference type="PROSITE" id="PS00518">
    <property type="entry name" value="ZF_RING_1"/>
    <property type="match status" value="1"/>
</dbReference>
<dbReference type="InterPro" id="IPR013083">
    <property type="entry name" value="Znf_RING/FYVE/PHD"/>
</dbReference>
<proteinExistence type="predicted"/>
<keyword evidence="3" id="KW-0862">Zinc</keyword>
<dbReference type="InterPro" id="IPR018957">
    <property type="entry name" value="Znf_C3HC4_RING-type"/>
</dbReference>
<dbReference type="GO" id="GO:0008270">
    <property type="term" value="F:zinc ion binding"/>
    <property type="evidence" value="ECO:0007669"/>
    <property type="project" value="UniProtKB-KW"/>
</dbReference>
<dbReference type="GeneID" id="106511419"/>
<dbReference type="SMART" id="SM00184">
    <property type="entry name" value="RING"/>
    <property type="match status" value="1"/>
</dbReference>
<evidence type="ECO:0000256" key="4">
    <source>
        <dbReference type="PROSITE-ProRule" id="PRU00175"/>
    </source>
</evidence>